<dbReference type="RefSeq" id="WP_253453704.1">
    <property type="nucleotide sequence ID" value="NZ_JBGFFX010000001.1"/>
</dbReference>
<evidence type="ECO:0000313" key="2">
    <source>
        <dbReference type="EMBL" id="MEY8769063.1"/>
    </source>
</evidence>
<evidence type="ECO:0000313" key="3">
    <source>
        <dbReference type="Proteomes" id="UP001565243"/>
    </source>
</evidence>
<organism evidence="2 3">
    <name type="scientific">Erwinia aeris</name>
    <dbReference type="NCBI Taxonomy" id="3239803"/>
    <lineage>
        <taxon>Bacteria</taxon>
        <taxon>Pseudomonadati</taxon>
        <taxon>Pseudomonadota</taxon>
        <taxon>Gammaproteobacteria</taxon>
        <taxon>Enterobacterales</taxon>
        <taxon>Erwiniaceae</taxon>
        <taxon>Erwinia</taxon>
    </lineage>
</organism>
<name>A0ABV4E2D4_9GAMM</name>
<protein>
    <submittedName>
        <fullName evidence="2">Uncharacterized protein</fullName>
    </submittedName>
</protein>
<proteinExistence type="predicted"/>
<gene>
    <name evidence="2" type="ORF">AB6T85_01220</name>
</gene>
<sequence>MLTSTMDSYIRKVKMKPILLSMLAVALALPQLALADIKCGPFRLAGQTANGSWATVDGVKTRRQQVSWLQQKGDVDNVKMHWTVAATKFQGDYGMTYLNKAGSATLDVEVLRSSRSQIKISGSYDCRKID</sequence>
<feature type="signal peptide" evidence="1">
    <location>
        <begin position="1"/>
        <end position="35"/>
    </location>
</feature>
<dbReference type="Proteomes" id="UP001565243">
    <property type="component" value="Unassembled WGS sequence"/>
</dbReference>
<reference evidence="2 3" key="1">
    <citation type="submission" date="2024-07" db="EMBL/GenBank/DDBJ databases">
        <authorList>
            <person name="Hebao G."/>
        </authorList>
    </citation>
    <scope>NUCLEOTIDE SEQUENCE [LARGE SCALE GENOMIC DNA]</scope>
    <source>
        <strain evidence="2 3">ACCC 02193</strain>
    </source>
</reference>
<feature type="chain" id="PRO_5045296376" evidence="1">
    <location>
        <begin position="36"/>
        <end position="130"/>
    </location>
</feature>
<dbReference type="EMBL" id="JBGFFX010000001">
    <property type="protein sequence ID" value="MEY8769063.1"/>
    <property type="molecule type" value="Genomic_DNA"/>
</dbReference>
<comment type="caution">
    <text evidence="2">The sequence shown here is derived from an EMBL/GenBank/DDBJ whole genome shotgun (WGS) entry which is preliminary data.</text>
</comment>
<accession>A0ABV4E2D4</accession>
<evidence type="ECO:0000256" key="1">
    <source>
        <dbReference type="SAM" id="SignalP"/>
    </source>
</evidence>
<keyword evidence="1" id="KW-0732">Signal</keyword>
<keyword evidence="3" id="KW-1185">Reference proteome</keyword>